<sequence>MHPILDRPVTWAIGLTLALCAATATAATPDTLNGAAPIIVAHRGASGYLPEHTLAGYELAIRMGTDYIEPDLQLTKDGYLVAMHDTTLNRTTNVETVLGTRNGGYLVSNYTLAEIKQLTVEPTGTGKTSYAGFTPSYPDAFKVPTFDEVIQLAQAQSALVGRTVGIYPEAKIADPLMEDKILSTLVAYGYGSSSDKVIIQSFSLDTLKSIRAKQDALGLSMSEVFLGNSAASSFADIAKYVNGIGPSISSGGANAVTDAYIDAAHAANLFVHGYTFADANPLTADAQYDKYFGWGMDGVFSNYADLAVASRNEFIAAVPEPATYAMLLAGFGILGVGMRRRVR</sequence>
<dbReference type="EMBL" id="JAYXHS010000001">
    <property type="protein sequence ID" value="MEC5385313.1"/>
    <property type="molecule type" value="Genomic_DNA"/>
</dbReference>
<evidence type="ECO:0000256" key="6">
    <source>
        <dbReference type="ARBA" id="ARBA00047512"/>
    </source>
</evidence>
<keyword evidence="7" id="KW-0812">Transmembrane</keyword>
<dbReference type="SUPFAM" id="SSF51695">
    <property type="entry name" value="PLC-like phosphodiesterases"/>
    <property type="match status" value="1"/>
</dbReference>
<evidence type="ECO:0000256" key="8">
    <source>
        <dbReference type="SAM" id="SignalP"/>
    </source>
</evidence>
<name>A0ABU6K0K2_9RHOO</name>
<evidence type="ECO:0000256" key="4">
    <source>
        <dbReference type="ARBA" id="ARBA00022798"/>
    </source>
</evidence>
<keyword evidence="3 8" id="KW-0732">Signal</keyword>
<dbReference type="Pfam" id="PF03009">
    <property type="entry name" value="GDPD"/>
    <property type="match status" value="1"/>
</dbReference>
<dbReference type="Gene3D" id="3.20.20.190">
    <property type="entry name" value="Phosphatidylinositol (PI) phosphodiesterase"/>
    <property type="match status" value="1"/>
</dbReference>
<keyword evidence="4" id="KW-0319">Glycerol metabolism</keyword>
<evidence type="ECO:0000256" key="7">
    <source>
        <dbReference type="SAM" id="Phobius"/>
    </source>
</evidence>
<dbReference type="RefSeq" id="WP_327598272.1">
    <property type="nucleotide sequence ID" value="NZ_JAYXHS010000001.1"/>
</dbReference>
<dbReference type="PANTHER" id="PTHR43620:SF7">
    <property type="entry name" value="GLYCEROPHOSPHODIESTER PHOSPHODIESTERASE GDPD5-RELATED"/>
    <property type="match status" value="1"/>
</dbReference>
<evidence type="ECO:0000256" key="3">
    <source>
        <dbReference type="ARBA" id="ARBA00022729"/>
    </source>
</evidence>
<comment type="caution">
    <text evidence="10">The sequence shown here is derived from an EMBL/GenBank/DDBJ whole genome shotgun (WGS) entry which is preliminary data.</text>
</comment>
<dbReference type="EC" id="3.1.4.46" evidence="2"/>
<evidence type="ECO:0000313" key="10">
    <source>
        <dbReference type="EMBL" id="MEC5385313.1"/>
    </source>
</evidence>
<dbReference type="InterPro" id="IPR030395">
    <property type="entry name" value="GP_PDE_dom"/>
</dbReference>
<dbReference type="NCBIfam" id="NF035944">
    <property type="entry name" value="PEPxxWA-CTERM"/>
    <property type="match status" value="1"/>
</dbReference>
<evidence type="ECO:0000313" key="11">
    <source>
        <dbReference type="Proteomes" id="UP001331561"/>
    </source>
</evidence>
<dbReference type="PANTHER" id="PTHR43620">
    <property type="entry name" value="GLYCEROPHOSPHORYL DIESTER PHOSPHODIESTERASE"/>
    <property type="match status" value="1"/>
</dbReference>
<dbReference type="NCBIfam" id="TIGR02595">
    <property type="entry name" value="PEP_CTERM"/>
    <property type="match status" value="1"/>
</dbReference>
<dbReference type="Proteomes" id="UP001331561">
    <property type="component" value="Unassembled WGS sequence"/>
</dbReference>
<feature type="signal peptide" evidence="8">
    <location>
        <begin position="1"/>
        <end position="26"/>
    </location>
</feature>
<proteinExistence type="inferred from homology"/>
<feature type="domain" description="GP-PDE" evidence="9">
    <location>
        <begin position="37"/>
        <end position="311"/>
    </location>
</feature>
<gene>
    <name evidence="10" type="ORF">VVD49_06235</name>
</gene>
<comment type="similarity">
    <text evidence="1">Belongs to the glycerophosphoryl diester phosphodiesterase family.</text>
</comment>
<dbReference type="InterPro" id="IPR013424">
    <property type="entry name" value="Ice-binding_C"/>
</dbReference>
<comment type="catalytic activity">
    <reaction evidence="6">
        <text>a sn-glycero-3-phosphodiester + H2O = an alcohol + sn-glycerol 3-phosphate + H(+)</text>
        <dbReference type="Rhea" id="RHEA:12969"/>
        <dbReference type="ChEBI" id="CHEBI:15377"/>
        <dbReference type="ChEBI" id="CHEBI:15378"/>
        <dbReference type="ChEBI" id="CHEBI:30879"/>
        <dbReference type="ChEBI" id="CHEBI:57597"/>
        <dbReference type="ChEBI" id="CHEBI:83408"/>
        <dbReference type="EC" id="3.1.4.46"/>
    </reaction>
</comment>
<dbReference type="InterPro" id="IPR017946">
    <property type="entry name" value="PLC-like_Pdiesterase_TIM-brl"/>
</dbReference>
<evidence type="ECO:0000259" key="9">
    <source>
        <dbReference type="PROSITE" id="PS51704"/>
    </source>
</evidence>
<dbReference type="Pfam" id="PF07589">
    <property type="entry name" value="PEP-CTERM"/>
    <property type="match status" value="1"/>
</dbReference>
<evidence type="ECO:0000256" key="5">
    <source>
        <dbReference type="ARBA" id="ARBA00022801"/>
    </source>
</evidence>
<keyword evidence="7" id="KW-0472">Membrane</keyword>
<keyword evidence="7" id="KW-1133">Transmembrane helix</keyword>
<dbReference type="PROSITE" id="PS51704">
    <property type="entry name" value="GP_PDE"/>
    <property type="match status" value="1"/>
</dbReference>
<evidence type="ECO:0000256" key="2">
    <source>
        <dbReference type="ARBA" id="ARBA00012247"/>
    </source>
</evidence>
<accession>A0ABU6K0K2</accession>
<feature type="chain" id="PRO_5046984455" description="glycerophosphodiester phosphodiesterase" evidence="8">
    <location>
        <begin position="27"/>
        <end position="343"/>
    </location>
</feature>
<feature type="transmembrane region" description="Helical" evidence="7">
    <location>
        <begin position="321"/>
        <end position="338"/>
    </location>
</feature>
<reference evidence="10 11" key="1">
    <citation type="submission" date="2024-01" db="EMBL/GenBank/DDBJ databases">
        <title>Uliginosibacterium soil sp. nov.</title>
        <authorList>
            <person name="Lv Y."/>
        </authorList>
    </citation>
    <scope>NUCLEOTIDE SEQUENCE [LARGE SCALE GENOMIC DNA]</scope>
    <source>
        <strain evidence="10 11">H3</strain>
    </source>
</reference>
<keyword evidence="5" id="KW-0378">Hydrolase</keyword>
<organism evidence="10 11">
    <name type="scientific">Uliginosibacterium silvisoli</name>
    <dbReference type="NCBI Taxonomy" id="3114758"/>
    <lineage>
        <taxon>Bacteria</taxon>
        <taxon>Pseudomonadati</taxon>
        <taxon>Pseudomonadota</taxon>
        <taxon>Betaproteobacteria</taxon>
        <taxon>Rhodocyclales</taxon>
        <taxon>Zoogloeaceae</taxon>
        <taxon>Uliginosibacterium</taxon>
    </lineage>
</organism>
<evidence type="ECO:0000256" key="1">
    <source>
        <dbReference type="ARBA" id="ARBA00007277"/>
    </source>
</evidence>
<protein>
    <recommendedName>
        <fullName evidence="2">glycerophosphodiester phosphodiesterase</fullName>
        <ecNumber evidence="2">3.1.4.46</ecNumber>
    </recommendedName>
</protein>
<keyword evidence="11" id="KW-1185">Reference proteome</keyword>
<dbReference type="CDD" id="cd08559">
    <property type="entry name" value="GDPD_periplasmic_GlpQ_like"/>
    <property type="match status" value="1"/>
</dbReference>